<evidence type="ECO:0000256" key="1">
    <source>
        <dbReference type="SAM" id="MobiDB-lite"/>
    </source>
</evidence>
<evidence type="ECO:0000313" key="2">
    <source>
        <dbReference type="Ensembl" id="ENSSBOP00000003196.1"/>
    </source>
</evidence>
<evidence type="ECO:0000313" key="3">
    <source>
        <dbReference type="Proteomes" id="UP000233220"/>
    </source>
</evidence>
<dbReference type="Proteomes" id="UP000233220">
    <property type="component" value="Unplaced"/>
</dbReference>
<protein>
    <submittedName>
        <fullName evidence="2">SECIS binding protein 2</fullName>
    </submittedName>
</protein>
<dbReference type="Ensembl" id="ENSSBOT00000017419.1">
    <property type="protein sequence ID" value="ENSSBOP00000003196.1"/>
    <property type="gene ID" value="ENSSBOG00000015392.1"/>
</dbReference>
<sequence length="118" mass="13381">MTHKMERVVVTTRFQSRLRPQGQRGWTNRSPLLRLRASQRSHQAQNSRGTQKPPTLLPVMSPSLRSTAADSGITAARCFVKKWMLVLPTYSKNWSVSKTVCTRKIQSRPGLNVDSCWG</sequence>
<proteinExistence type="predicted"/>
<feature type="compositionally biased region" description="Polar residues" evidence="1">
    <location>
        <begin position="38"/>
        <end position="53"/>
    </location>
</feature>
<name>A0A2K6S732_SAIBB</name>
<feature type="region of interest" description="Disordered" evidence="1">
    <location>
        <begin position="37"/>
        <end position="62"/>
    </location>
</feature>
<reference evidence="2" key="2">
    <citation type="submission" date="2025-09" db="UniProtKB">
        <authorList>
            <consortium name="Ensembl"/>
        </authorList>
    </citation>
    <scope>IDENTIFICATION</scope>
</reference>
<dbReference type="AlphaFoldDB" id="A0A2K6S732"/>
<dbReference type="GeneTree" id="ENSGT00490000043356"/>
<accession>A0A2K6S732</accession>
<organism evidence="2 3">
    <name type="scientific">Saimiri boliviensis boliviensis</name>
    <name type="common">Bolivian squirrel monkey</name>
    <dbReference type="NCBI Taxonomy" id="39432"/>
    <lineage>
        <taxon>Eukaryota</taxon>
        <taxon>Metazoa</taxon>
        <taxon>Chordata</taxon>
        <taxon>Craniata</taxon>
        <taxon>Vertebrata</taxon>
        <taxon>Euteleostomi</taxon>
        <taxon>Mammalia</taxon>
        <taxon>Eutheria</taxon>
        <taxon>Euarchontoglires</taxon>
        <taxon>Primates</taxon>
        <taxon>Haplorrhini</taxon>
        <taxon>Platyrrhini</taxon>
        <taxon>Cebidae</taxon>
        <taxon>Saimiriinae</taxon>
        <taxon>Saimiri</taxon>
    </lineage>
</organism>
<reference evidence="2" key="1">
    <citation type="submission" date="2025-08" db="UniProtKB">
        <authorList>
            <consortium name="Ensembl"/>
        </authorList>
    </citation>
    <scope>IDENTIFICATION</scope>
</reference>
<keyword evidence="3" id="KW-1185">Reference proteome</keyword>
<gene>
    <name evidence="2" type="primary">SECISBP2</name>
</gene>